<protein>
    <submittedName>
        <fullName evidence="1">Uncharacterized protein</fullName>
    </submittedName>
</protein>
<dbReference type="EMBL" id="JAFNEN010000217">
    <property type="protein sequence ID" value="KAG8189344.1"/>
    <property type="molecule type" value="Genomic_DNA"/>
</dbReference>
<comment type="caution">
    <text evidence="1">The sequence shown here is derived from an EMBL/GenBank/DDBJ whole genome shotgun (WGS) entry which is preliminary data.</text>
</comment>
<dbReference type="Proteomes" id="UP000827092">
    <property type="component" value="Unassembled WGS sequence"/>
</dbReference>
<reference evidence="1 2" key="1">
    <citation type="journal article" date="2022" name="Nat. Ecol. Evol.">
        <title>A masculinizing supergene underlies an exaggerated male reproductive morph in a spider.</title>
        <authorList>
            <person name="Hendrickx F."/>
            <person name="De Corte Z."/>
            <person name="Sonet G."/>
            <person name="Van Belleghem S.M."/>
            <person name="Kostlbacher S."/>
            <person name="Vangestel C."/>
        </authorList>
    </citation>
    <scope>NUCLEOTIDE SEQUENCE [LARGE SCALE GENOMIC DNA]</scope>
    <source>
        <strain evidence="1">W744_W776</strain>
    </source>
</reference>
<dbReference type="AlphaFoldDB" id="A0AAV6UYQ2"/>
<evidence type="ECO:0000313" key="1">
    <source>
        <dbReference type="EMBL" id="KAG8189344.1"/>
    </source>
</evidence>
<sequence>MCNLQLAEDLQTAPLLPPLPPVEIFIMLREQEGGGYRKPQNQDVERVGRWHKRDACSGVVLQVRLDSKAKEAVGHSLVLFLQSVETAGKDSKEAMCVGVFRTIKSPTTQKMLFGGVWNDFFGLYPSSAFFWGLLCPMEFRRFLFGSSTQIPAGKMGFCGEVVAVGFV</sequence>
<proteinExistence type="predicted"/>
<keyword evidence="2" id="KW-1185">Reference proteome</keyword>
<evidence type="ECO:0000313" key="2">
    <source>
        <dbReference type="Proteomes" id="UP000827092"/>
    </source>
</evidence>
<accession>A0AAV6UYQ2</accession>
<name>A0AAV6UYQ2_9ARAC</name>
<organism evidence="1 2">
    <name type="scientific">Oedothorax gibbosus</name>
    <dbReference type="NCBI Taxonomy" id="931172"/>
    <lineage>
        <taxon>Eukaryota</taxon>
        <taxon>Metazoa</taxon>
        <taxon>Ecdysozoa</taxon>
        <taxon>Arthropoda</taxon>
        <taxon>Chelicerata</taxon>
        <taxon>Arachnida</taxon>
        <taxon>Araneae</taxon>
        <taxon>Araneomorphae</taxon>
        <taxon>Entelegynae</taxon>
        <taxon>Araneoidea</taxon>
        <taxon>Linyphiidae</taxon>
        <taxon>Erigoninae</taxon>
        <taxon>Oedothorax</taxon>
    </lineage>
</organism>
<gene>
    <name evidence="1" type="ORF">JTE90_021849</name>
</gene>